<organism evidence="1 2">
    <name type="scientific">Faecalicoccus pleomorphus</name>
    <dbReference type="NCBI Taxonomy" id="1323"/>
    <lineage>
        <taxon>Bacteria</taxon>
        <taxon>Bacillati</taxon>
        <taxon>Bacillota</taxon>
        <taxon>Erysipelotrichia</taxon>
        <taxon>Erysipelotrichales</taxon>
        <taxon>Erysipelotrichaceae</taxon>
        <taxon>Faecalicoccus</taxon>
    </lineage>
</organism>
<dbReference type="RefSeq" id="WP_168964870.1">
    <property type="nucleotide sequence ID" value="NZ_CAUWMU010000084.1"/>
</dbReference>
<dbReference type="EMBL" id="JABAFR010000005">
    <property type="protein sequence ID" value="NME43896.1"/>
    <property type="molecule type" value="Genomic_DNA"/>
</dbReference>
<accession>A0A7X9NHE3</accession>
<protein>
    <submittedName>
        <fullName evidence="1">Uncharacterized protein</fullName>
    </submittedName>
</protein>
<gene>
    <name evidence="1" type="ORF">HF861_03240</name>
</gene>
<dbReference type="AlphaFoldDB" id="A0A7X9NHE3"/>
<evidence type="ECO:0000313" key="1">
    <source>
        <dbReference type="EMBL" id="NME43896.1"/>
    </source>
</evidence>
<reference evidence="1 2" key="1">
    <citation type="submission" date="2020-04" db="EMBL/GenBank/DDBJ databases">
        <authorList>
            <person name="Hitch T.C.A."/>
            <person name="Wylensek D."/>
            <person name="Clavel T."/>
        </authorList>
    </citation>
    <scope>NUCLEOTIDE SEQUENCE [LARGE SCALE GENOMIC DNA]</scope>
    <source>
        <strain evidence="1 2">BSM-383-APC-22F</strain>
    </source>
</reference>
<proteinExistence type="predicted"/>
<evidence type="ECO:0000313" key="2">
    <source>
        <dbReference type="Proteomes" id="UP000540014"/>
    </source>
</evidence>
<sequence>MSVQERNFIEFGNQTFKILCGSKGVYNYSDVVKTDIVFEQAKYHDEENPFPMKHRVLIVKYDFSLINRKAYVGICIKLKNQKKIFVYVSNKERIHNSDDFQKDVSLAKKIKNKLDKKIHT</sequence>
<comment type="caution">
    <text evidence="1">The sequence shown here is derived from an EMBL/GenBank/DDBJ whole genome shotgun (WGS) entry which is preliminary data.</text>
</comment>
<dbReference type="Proteomes" id="UP000540014">
    <property type="component" value="Unassembled WGS sequence"/>
</dbReference>
<name>A0A7X9NHE3_9FIRM</name>